<evidence type="ECO:0000313" key="1">
    <source>
        <dbReference type="EMBL" id="MTJ44875.1"/>
    </source>
</evidence>
<reference evidence="2" key="1">
    <citation type="journal article" date="2020" name="Toxins">
        <title>Phylogenomic Analysis of Secondary Metabolism in the Toxic Cyanobacterial Genera Anabaena, Dolichospermum and Aphanizomenon.</title>
        <authorList>
            <person name="Oesterholm J."/>
            <person name="Popin R.V."/>
            <person name="Fewer D.P."/>
            <person name="Sivonen K."/>
        </authorList>
    </citation>
    <scope>NUCLEOTIDE SEQUENCE [LARGE SCALE GENOMIC DNA]</scope>
    <source>
        <strain evidence="2">UHCC 0037</strain>
    </source>
</reference>
<dbReference type="EMBL" id="VILF01000004">
    <property type="protein sequence ID" value="MTJ44875.1"/>
    <property type="molecule type" value="Genomic_DNA"/>
</dbReference>
<sequence>MLNVYYNTILYRFIAANHLDGSIISAVASGDIPEGSIISLNSSGQAVQCNATTIPLGVARHAAKSGTNLSIEQSCIIENRGVSLGLTPGTRVFAAAAGAVAATGTNAVGVALTANRVAIALS</sequence>
<organism evidence="1 2">
    <name type="scientific">Dolichospermum flos-aquae UHCC 0037</name>
    <dbReference type="NCBI Taxonomy" id="2590026"/>
    <lineage>
        <taxon>Bacteria</taxon>
        <taxon>Bacillati</taxon>
        <taxon>Cyanobacteriota</taxon>
        <taxon>Cyanophyceae</taxon>
        <taxon>Nostocales</taxon>
        <taxon>Aphanizomenonaceae</taxon>
        <taxon>Dolichospermum</taxon>
    </lineage>
</organism>
<evidence type="ECO:0000313" key="2">
    <source>
        <dbReference type="Proteomes" id="UP001517388"/>
    </source>
</evidence>
<gene>
    <name evidence="1" type="ORF">FJR39_17560</name>
</gene>
<accession>A0ACC7S8U1</accession>
<dbReference type="Proteomes" id="UP001517388">
    <property type="component" value="Unassembled WGS sequence"/>
</dbReference>
<protein>
    <submittedName>
        <fullName evidence="1">Uncharacterized protein</fullName>
    </submittedName>
</protein>
<name>A0ACC7S8U1_DOLFA</name>
<keyword evidence="2" id="KW-1185">Reference proteome</keyword>
<comment type="caution">
    <text evidence="1">The sequence shown here is derived from an EMBL/GenBank/DDBJ whole genome shotgun (WGS) entry which is preliminary data.</text>
</comment>
<proteinExistence type="predicted"/>